<dbReference type="Proteomes" id="UP000435036">
    <property type="component" value="Unassembled WGS sequence"/>
</dbReference>
<dbReference type="NCBIfam" id="TIGR04056">
    <property type="entry name" value="OMP_RagA_SusC"/>
    <property type="match status" value="1"/>
</dbReference>
<sequence>MLLFIFLLLSTVAFAQSTKRQGWVTDAQNAPIQGASIQVKGKGNSTQSGADGKFEIDAANGDVLQVSYVGFETQEYPVNANATFRIQLTGNQQNLDEVVVIGYGTARKRDLTGAVGSVKGTEIQQVPVSTAAQAITGKVAGVNVVTQSGAPGAGVNILVRGGTSITGSTTPLYVVDGFVMDDALTKIDVQDIENIDILKDASATAIYGARGANGVVLITTKSGKSGRTSLEYNGYASFEGLSRKLDLLNVEDYVKYQYEYQTLGGNQTAFAQMFGGDPASADFASGAYQRIQQEYGSRAGIDWQDEVFGGQAILQTHNLNLSGGNDKTKFMVSYNHTGQDGILAKSGYRRNSVRAKIDHQLNKAIQVNFNSMLQDAQTEGGGSLGGMLKMSILQPVTGGIRFSNEELLHTDIAEELQAINSQYDVYNPIIMNDALNRLKAARLANVNLGITANFLEDFTFRSSGTYQWQQTRSDFWDDGRTMNARNNKGPYGSINNAEGYEWQWTNTLSWMKDIGMHHINLLAGQEVRYEEDQGLAHSYYEFPESNFGLKDVSLAGRTERGTSTASRYGLLSGFFRAIYNYNDRFLFTGTVRADGVSTFNKGNKWGAFPSASAAWNIHQEEFMKEVGFINQLKLRAGYGTTGNDRIGSTRYATLYGSTVVAMDNSLLVGVKPSGTLGNPNLRWEKTQTSNVALDASFFQNRLMFTVDVYQNQSKNLLLEANIPTSTGYSKQFQNVASLQNRGVELTLSSVNIKKEDFQWRSTFNMTFNRSNVEGLFGSAGTDRMITSYESRVNFLTEVGGPVSNFYGYKYDGVYTTNDFDQLADGSYKLKDGVASLKGKNRASVKPGDVKYLPTAGETDANGNPVWSANDRTVIGRAEPKFYGGFNNEFSYKQFDLSVFLNFAYGHQVFNMNTQRFMGPYLPNQNSMGIMNNRFTLIDPATGMETKDLNRLAALNPNQGGKNQIWSLNATNNIAISDPLDYYLEDASFLRINNITLGYTLPKAISQKAKMQRLRVYLTLNNIHTFTNYSGYDPEVSASGSLLTRGVDNSAYPRTKRVVAGLNLSF</sequence>
<dbReference type="OrthoDB" id="9768177at2"/>
<evidence type="ECO:0000259" key="9">
    <source>
        <dbReference type="Pfam" id="PF07715"/>
    </source>
</evidence>
<name>A0A6N8KXF4_9SPHI</name>
<feature type="domain" description="TonB-dependent receptor plug" evidence="9">
    <location>
        <begin position="108"/>
        <end position="215"/>
    </location>
</feature>
<dbReference type="InterPro" id="IPR036942">
    <property type="entry name" value="Beta-barrel_TonB_sf"/>
</dbReference>
<dbReference type="Pfam" id="PF07715">
    <property type="entry name" value="Plug"/>
    <property type="match status" value="1"/>
</dbReference>
<dbReference type="InterPro" id="IPR012910">
    <property type="entry name" value="Plug_dom"/>
</dbReference>
<protein>
    <submittedName>
        <fullName evidence="10">SusC/RagA family TonB-linked outer membrane protein</fullName>
    </submittedName>
</protein>
<keyword evidence="8" id="KW-0732">Signal</keyword>
<dbReference type="InterPro" id="IPR023997">
    <property type="entry name" value="TonB-dep_OMP_SusC/RagA_CS"/>
</dbReference>
<comment type="subcellular location">
    <subcellularLocation>
        <location evidence="1 7">Cell outer membrane</location>
        <topology evidence="1 7">Multi-pass membrane protein</topology>
    </subcellularLocation>
</comment>
<keyword evidence="4 7" id="KW-0812">Transmembrane</keyword>
<dbReference type="EMBL" id="WSQA01000001">
    <property type="protein sequence ID" value="MVZ60588.1"/>
    <property type="molecule type" value="Genomic_DNA"/>
</dbReference>
<evidence type="ECO:0000313" key="10">
    <source>
        <dbReference type="EMBL" id="MVZ60588.1"/>
    </source>
</evidence>
<dbReference type="InterPro" id="IPR037066">
    <property type="entry name" value="Plug_dom_sf"/>
</dbReference>
<evidence type="ECO:0000313" key="11">
    <source>
        <dbReference type="Proteomes" id="UP000435036"/>
    </source>
</evidence>
<evidence type="ECO:0000256" key="7">
    <source>
        <dbReference type="PROSITE-ProRule" id="PRU01360"/>
    </source>
</evidence>
<evidence type="ECO:0000256" key="6">
    <source>
        <dbReference type="ARBA" id="ARBA00023237"/>
    </source>
</evidence>
<keyword evidence="11" id="KW-1185">Reference proteome</keyword>
<organism evidence="10 11">
    <name type="scientific">Sphingobacterium humi</name>
    <dbReference type="NCBI Taxonomy" id="1796905"/>
    <lineage>
        <taxon>Bacteria</taxon>
        <taxon>Pseudomonadati</taxon>
        <taxon>Bacteroidota</taxon>
        <taxon>Sphingobacteriia</taxon>
        <taxon>Sphingobacteriales</taxon>
        <taxon>Sphingobacteriaceae</taxon>
        <taxon>Sphingobacterium</taxon>
    </lineage>
</organism>
<dbReference type="GO" id="GO:0009279">
    <property type="term" value="C:cell outer membrane"/>
    <property type="evidence" value="ECO:0007669"/>
    <property type="project" value="UniProtKB-SubCell"/>
</dbReference>
<dbReference type="Gene3D" id="2.170.130.10">
    <property type="entry name" value="TonB-dependent receptor, plug domain"/>
    <property type="match status" value="1"/>
</dbReference>
<keyword evidence="5 7" id="KW-0472">Membrane</keyword>
<evidence type="ECO:0000256" key="3">
    <source>
        <dbReference type="ARBA" id="ARBA00022452"/>
    </source>
</evidence>
<feature type="signal peptide" evidence="8">
    <location>
        <begin position="1"/>
        <end position="15"/>
    </location>
</feature>
<evidence type="ECO:0000256" key="2">
    <source>
        <dbReference type="ARBA" id="ARBA00022448"/>
    </source>
</evidence>
<dbReference type="SUPFAM" id="SSF56935">
    <property type="entry name" value="Porins"/>
    <property type="match status" value="1"/>
</dbReference>
<keyword evidence="3 7" id="KW-1134">Transmembrane beta strand</keyword>
<reference evidence="10 11" key="1">
    <citation type="submission" date="2019-12" db="EMBL/GenBank/DDBJ databases">
        <authorList>
            <person name="Dong K."/>
        </authorList>
    </citation>
    <scope>NUCLEOTIDE SEQUENCE [LARGE SCALE GENOMIC DNA]</scope>
    <source>
        <strain evidence="10 11">JCM 31225</strain>
    </source>
</reference>
<keyword evidence="2 7" id="KW-0813">Transport</keyword>
<comment type="similarity">
    <text evidence="7">Belongs to the TonB-dependent receptor family.</text>
</comment>
<dbReference type="AlphaFoldDB" id="A0A6N8KXF4"/>
<evidence type="ECO:0000256" key="5">
    <source>
        <dbReference type="ARBA" id="ARBA00023136"/>
    </source>
</evidence>
<feature type="chain" id="PRO_5026656613" evidence="8">
    <location>
        <begin position="16"/>
        <end position="1065"/>
    </location>
</feature>
<dbReference type="PROSITE" id="PS52016">
    <property type="entry name" value="TONB_DEPENDENT_REC_3"/>
    <property type="match status" value="1"/>
</dbReference>
<keyword evidence="6 7" id="KW-0998">Cell outer membrane</keyword>
<dbReference type="Gene3D" id="2.60.40.1120">
    <property type="entry name" value="Carboxypeptidase-like, regulatory domain"/>
    <property type="match status" value="1"/>
</dbReference>
<dbReference type="SUPFAM" id="SSF49464">
    <property type="entry name" value="Carboxypeptidase regulatory domain-like"/>
    <property type="match status" value="1"/>
</dbReference>
<dbReference type="InterPro" id="IPR008969">
    <property type="entry name" value="CarboxyPept-like_regulatory"/>
</dbReference>
<evidence type="ECO:0000256" key="1">
    <source>
        <dbReference type="ARBA" id="ARBA00004571"/>
    </source>
</evidence>
<dbReference type="Pfam" id="PF13715">
    <property type="entry name" value="CarbopepD_reg_2"/>
    <property type="match status" value="1"/>
</dbReference>
<dbReference type="FunFam" id="2.170.130.10:FF:000008">
    <property type="entry name" value="SusC/RagA family TonB-linked outer membrane protein"/>
    <property type="match status" value="1"/>
</dbReference>
<dbReference type="InterPro" id="IPR023996">
    <property type="entry name" value="TonB-dep_OMP_SusC/RagA"/>
</dbReference>
<dbReference type="Gene3D" id="2.40.170.20">
    <property type="entry name" value="TonB-dependent receptor, beta-barrel domain"/>
    <property type="match status" value="1"/>
</dbReference>
<evidence type="ECO:0000256" key="4">
    <source>
        <dbReference type="ARBA" id="ARBA00022692"/>
    </source>
</evidence>
<comment type="caution">
    <text evidence="10">The sequence shown here is derived from an EMBL/GenBank/DDBJ whole genome shotgun (WGS) entry which is preliminary data.</text>
</comment>
<dbReference type="InterPro" id="IPR039426">
    <property type="entry name" value="TonB-dep_rcpt-like"/>
</dbReference>
<accession>A0A6N8KXF4</accession>
<gene>
    <name evidence="10" type="ORF">GQF63_01000</name>
</gene>
<dbReference type="NCBIfam" id="TIGR04057">
    <property type="entry name" value="SusC_RagA_signa"/>
    <property type="match status" value="1"/>
</dbReference>
<proteinExistence type="inferred from homology"/>
<evidence type="ECO:0000256" key="8">
    <source>
        <dbReference type="SAM" id="SignalP"/>
    </source>
</evidence>